<name>A0A6L5GSQ2_9FIRM</name>
<keyword evidence="1" id="KW-0472">Membrane</keyword>
<dbReference type="Pfam" id="PF13346">
    <property type="entry name" value="ABC2_membrane_5"/>
    <property type="match status" value="1"/>
</dbReference>
<protein>
    <submittedName>
        <fullName evidence="2">ABC-2 transporter permease</fullName>
    </submittedName>
</protein>
<evidence type="ECO:0000256" key="1">
    <source>
        <dbReference type="SAM" id="Phobius"/>
    </source>
</evidence>
<feature type="transmembrane region" description="Helical" evidence="1">
    <location>
        <begin position="20"/>
        <end position="46"/>
    </location>
</feature>
<comment type="caution">
    <text evidence="2">The sequence shown here is derived from an EMBL/GenBank/DDBJ whole genome shotgun (WGS) entry which is preliminary data.</text>
</comment>
<feature type="transmembrane region" description="Helical" evidence="1">
    <location>
        <begin position="76"/>
        <end position="97"/>
    </location>
</feature>
<dbReference type="Proteomes" id="UP000473648">
    <property type="component" value="Unassembled WGS sequence"/>
</dbReference>
<keyword evidence="3" id="KW-1185">Reference proteome</keyword>
<feature type="transmembrane region" description="Helical" evidence="1">
    <location>
        <begin position="117"/>
        <end position="139"/>
    </location>
</feature>
<proteinExistence type="predicted"/>
<reference evidence="2" key="1">
    <citation type="journal article" date="2020" name="Appl. Environ. Microbiol.">
        <title>Medium-Chain Fatty Acid Synthesis by 'Candidatus Weimeria bifida' gen. nov., sp. nov., and 'Candidatus Pseudoramibacter fermentans' sp. nov.</title>
        <authorList>
            <person name="Scarborough M.J."/>
            <person name="Myers K.S."/>
            <person name="Donohue T.J."/>
            <person name="Noguera D.R."/>
        </authorList>
    </citation>
    <scope>NUCLEOTIDE SEQUENCE</scope>
    <source>
        <strain evidence="2">EUB1.1</strain>
    </source>
</reference>
<keyword evidence="1" id="KW-0812">Transmembrane</keyword>
<dbReference type="EMBL" id="VOGB01000005">
    <property type="protein sequence ID" value="MQM73203.1"/>
    <property type="molecule type" value="Genomic_DNA"/>
</dbReference>
<dbReference type="AlphaFoldDB" id="A0A6L5GSQ2"/>
<feature type="transmembrane region" description="Helical" evidence="1">
    <location>
        <begin position="151"/>
        <end position="170"/>
    </location>
</feature>
<evidence type="ECO:0000313" key="3">
    <source>
        <dbReference type="Proteomes" id="UP000473648"/>
    </source>
</evidence>
<sequence>MRDILRKEMTLSASPVTYFFIVFGLMFFLPGYPVLCSVFFVTLGIFKTFQNAREANDLVFSALLPIAKKDVVKGKYLFTCMIELVSFAVMSAVVLLRMTVLKDLAVYRENALMNANLFALGAGLFLFGLFNLIFLGGFFRTAYKFVSFIRYIVAAFAAVIFFEAVHYVPGLGAVNAFGFAHLSLQLGLLIIGALSYLVFTMVSYRYACRSFEKIDL</sequence>
<dbReference type="InterPro" id="IPR025699">
    <property type="entry name" value="ABC2_memb-like"/>
</dbReference>
<gene>
    <name evidence="2" type="ORF">FRC53_07330</name>
</gene>
<feature type="transmembrane region" description="Helical" evidence="1">
    <location>
        <begin position="182"/>
        <end position="204"/>
    </location>
</feature>
<accession>A0A6L5GSQ2</accession>
<organism evidence="2 3">
    <name type="scientific">Candidatus Pseudoramibacter fermentans</name>
    <dbReference type="NCBI Taxonomy" id="2594427"/>
    <lineage>
        <taxon>Bacteria</taxon>
        <taxon>Bacillati</taxon>
        <taxon>Bacillota</taxon>
        <taxon>Clostridia</taxon>
        <taxon>Eubacteriales</taxon>
        <taxon>Eubacteriaceae</taxon>
        <taxon>Pseudoramibacter</taxon>
    </lineage>
</organism>
<evidence type="ECO:0000313" key="2">
    <source>
        <dbReference type="EMBL" id="MQM73203.1"/>
    </source>
</evidence>
<keyword evidence="1" id="KW-1133">Transmembrane helix</keyword>